<dbReference type="Gene3D" id="3.60.10.10">
    <property type="entry name" value="Endonuclease/exonuclease/phosphatase"/>
    <property type="match status" value="1"/>
</dbReference>
<keyword evidence="1" id="KW-1133">Transmembrane helix</keyword>
<dbReference type="InterPro" id="IPR005135">
    <property type="entry name" value="Endo/exonuclease/phosphatase"/>
</dbReference>
<feature type="transmembrane region" description="Helical" evidence="1">
    <location>
        <begin position="37"/>
        <end position="54"/>
    </location>
</feature>
<dbReference type="Proteomes" id="UP000609879">
    <property type="component" value="Unassembled WGS sequence"/>
</dbReference>
<accession>A0ABQ3XXF7</accession>
<organism evidence="3 4">
    <name type="scientific">Paractinoplanes deccanensis</name>
    <dbReference type="NCBI Taxonomy" id="113561"/>
    <lineage>
        <taxon>Bacteria</taxon>
        <taxon>Bacillati</taxon>
        <taxon>Actinomycetota</taxon>
        <taxon>Actinomycetes</taxon>
        <taxon>Micromonosporales</taxon>
        <taxon>Micromonosporaceae</taxon>
        <taxon>Paractinoplanes</taxon>
    </lineage>
</organism>
<reference evidence="3 4" key="1">
    <citation type="submission" date="2021-01" db="EMBL/GenBank/DDBJ databases">
        <title>Whole genome shotgun sequence of Actinoplanes deccanensis NBRC 13994.</title>
        <authorList>
            <person name="Komaki H."/>
            <person name="Tamura T."/>
        </authorList>
    </citation>
    <scope>NUCLEOTIDE SEQUENCE [LARGE SCALE GENOMIC DNA]</scope>
    <source>
        <strain evidence="3 4">NBRC 13994</strain>
    </source>
</reference>
<feature type="domain" description="Endonuclease/exonuclease/phosphatase" evidence="2">
    <location>
        <begin position="92"/>
        <end position="292"/>
    </location>
</feature>
<evidence type="ECO:0000259" key="2">
    <source>
        <dbReference type="Pfam" id="PF03372"/>
    </source>
</evidence>
<keyword evidence="4" id="KW-1185">Reference proteome</keyword>
<sequence length="301" mass="31810">MRGFVVAGLAVLLAGVLALHRFVPGLGMRLGSAVETFLPWLGLAIPVLAGLAWWRPRVALPAVALPLAAWLALFWGYVVPSRDRSHDLVAVQHNVSDENADPGGTARALMAAGPDLIGLEEVTAPAVTTYEAVFAAAYPYHSVQGTVGLWSRYPLAEAGPVDLRPADFGADWNRGLRAVARTPRGDLAVYVAHLPSVRMGLGGFDSVHRDEGAVKLGAALAAEPLPRVVVLGDLNGTVHDRGLGPVLEHVSTARDFAFSWPARLPVARIDQILARELTVTGVRALPRTGSDHLPIAAEIGA</sequence>
<evidence type="ECO:0000313" key="3">
    <source>
        <dbReference type="EMBL" id="GID72432.1"/>
    </source>
</evidence>
<evidence type="ECO:0000256" key="1">
    <source>
        <dbReference type="SAM" id="Phobius"/>
    </source>
</evidence>
<name>A0ABQ3XXF7_9ACTN</name>
<proteinExistence type="predicted"/>
<feature type="transmembrane region" description="Helical" evidence="1">
    <location>
        <begin position="59"/>
        <end position="78"/>
    </location>
</feature>
<keyword evidence="1" id="KW-0812">Transmembrane</keyword>
<keyword evidence="1" id="KW-0472">Membrane</keyword>
<dbReference type="Pfam" id="PF03372">
    <property type="entry name" value="Exo_endo_phos"/>
    <property type="match status" value="1"/>
</dbReference>
<gene>
    <name evidence="3" type="ORF">Ade02nite_10730</name>
</gene>
<dbReference type="InterPro" id="IPR036691">
    <property type="entry name" value="Endo/exonu/phosph_ase_sf"/>
</dbReference>
<protein>
    <recommendedName>
        <fullName evidence="2">Endonuclease/exonuclease/phosphatase domain-containing protein</fullName>
    </recommendedName>
</protein>
<evidence type="ECO:0000313" key="4">
    <source>
        <dbReference type="Proteomes" id="UP000609879"/>
    </source>
</evidence>
<dbReference type="SUPFAM" id="SSF56219">
    <property type="entry name" value="DNase I-like"/>
    <property type="match status" value="1"/>
</dbReference>
<dbReference type="RefSeq" id="WP_239168541.1">
    <property type="nucleotide sequence ID" value="NZ_BAAABO010000025.1"/>
</dbReference>
<dbReference type="EMBL" id="BOMI01000015">
    <property type="protein sequence ID" value="GID72432.1"/>
    <property type="molecule type" value="Genomic_DNA"/>
</dbReference>
<comment type="caution">
    <text evidence="3">The sequence shown here is derived from an EMBL/GenBank/DDBJ whole genome shotgun (WGS) entry which is preliminary data.</text>
</comment>